<evidence type="ECO:0000313" key="2">
    <source>
        <dbReference type="Proteomes" id="UP001054252"/>
    </source>
</evidence>
<dbReference type="AlphaFoldDB" id="A0AAV5K6W2"/>
<dbReference type="Proteomes" id="UP001054252">
    <property type="component" value="Unassembled WGS sequence"/>
</dbReference>
<evidence type="ECO:0000313" key="1">
    <source>
        <dbReference type="EMBL" id="GKV20781.1"/>
    </source>
</evidence>
<protein>
    <submittedName>
        <fullName evidence="1">Uncharacterized protein</fullName>
    </submittedName>
</protein>
<keyword evidence="2" id="KW-1185">Reference proteome</keyword>
<sequence length="137" mass="15603">MAPKICMNSSCRTASTPEWKKGWPLRSGGYADLCYTCGFGFRFFVCSGVLILSELYNLQDFLGRTCGIYSTNYLTEVVFLFYLLKEERRGSLCAQPAFVPTHHLILMGRVVGEMDLSLHHFLDVSNPHFIFSIKYPI</sequence>
<proteinExistence type="predicted"/>
<comment type="caution">
    <text evidence="1">The sequence shown here is derived from an EMBL/GenBank/DDBJ whole genome shotgun (WGS) entry which is preliminary data.</text>
</comment>
<organism evidence="1 2">
    <name type="scientific">Rubroshorea leprosula</name>
    <dbReference type="NCBI Taxonomy" id="152421"/>
    <lineage>
        <taxon>Eukaryota</taxon>
        <taxon>Viridiplantae</taxon>
        <taxon>Streptophyta</taxon>
        <taxon>Embryophyta</taxon>
        <taxon>Tracheophyta</taxon>
        <taxon>Spermatophyta</taxon>
        <taxon>Magnoliopsida</taxon>
        <taxon>eudicotyledons</taxon>
        <taxon>Gunneridae</taxon>
        <taxon>Pentapetalae</taxon>
        <taxon>rosids</taxon>
        <taxon>malvids</taxon>
        <taxon>Malvales</taxon>
        <taxon>Dipterocarpaceae</taxon>
        <taxon>Rubroshorea</taxon>
    </lineage>
</organism>
<reference evidence="1 2" key="1">
    <citation type="journal article" date="2021" name="Commun. Biol.">
        <title>The genome of Shorea leprosula (Dipterocarpaceae) highlights the ecological relevance of drought in aseasonal tropical rainforests.</title>
        <authorList>
            <person name="Ng K.K.S."/>
            <person name="Kobayashi M.J."/>
            <person name="Fawcett J.A."/>
            <person name="Hatakeyama M."/>
            <person name="Paape T."/>
            <person name="Ng C.H."/>
            <person name="Ang C.C."/>
            <person name="Tnah L.H."/>
            <person name="Lee C.T."/>
            <person name="Nishiyama T."/>
            <person name="Sese J."/>
            <person name="O'Brien M.J."/>
            <person name="Copetti D."/>
            <person name="Mohd Noor M.I."/>
            <person name="Ong R.C."/>
            <person name="Putra M."/>
            <person name="Sireger I.Z."/>
            <person name="Indrioko S."/>
            <person name="Kosugi Y."/>
            <person name="Izuno A."/>
            <person name="Isagi Y."/>
            <person name="Lee S.L."/>
            <person name="Shimizu K.K."/>
        </authorList>
    </citation>
    <scope>NUCLEOTIDE SEQUENCE [LARGE SCALE GENOMIC DNA]</scope>
    <source>
        <strain evidence="1">214</strain>
    </source>
</reference>
<dbReference type="EMBL" id="BPVZ01000056">
    <property type="protein sequence ID" value="GKV20781.1"/>
    <property type="molecule type" value="Genomic_DNA"/>
</dbReference>
<name>A0AAV5K6W2_9ROSI</name>
<gene>
    <name evidence="1" type="ORF">SLEP1_g30855</name>
</gene>
<accession>A0AAV5K6W2</accession>